<dbReference type="GO" id="GO:0030150">
    <property type="term" value="P:protein import into mitochondrial matrix"/>
    <property type="evidence" value="ECO:0007669"/>
    <property type="project" value="TreeGrafter"/>
</dbReference>
<dbReference type="Proteomes" id="UP000041254">
    <property type="component" value="Unassembled WGS sequence"/>
</dbReference>
<gene>
    <name evidence="7" type="ORF">Vbra_2803</name>
</gene>
<reference evidence="7 8" key="1">
    <citation type="submission" date="2014-11" db="EMBL/GenBank/DDBJ databases">
        <authorList>
            <person name="Zhu J."/>
            <person name="Qi W."/>
            <person name="Song R."/>
        </authorList>
    </citation>
    <scope>NUCLEOTIDE SEQUENCE [LARGE SCALE GENOMIC DNA]</scope>
</reference>
<dbReference type="STRING" id="1169540.A0A0G4EPC5"/>
<dbReference type="GO" id="GO:0006457">
    <property type="term" value="P:protein folding"/>
    <property type="evidence" value="ECO:0007669"/>
    <property type="project" value="TreeGrafter"/>
</dbReference>
<sequence length="167" mass="17952">MRAVRPLRSLAVQIRRPAAVINHRLLSTSRHLLVDKSGGSAPSPAPAPDASEASSSVQSLPDVPGTAAGDASAYVIVFTCKKCDTRSAKRFAKKAYHEGIVVVRCDGCQSLHLVADHLAWFTDEESDIETMMAAKGEQVLRTLTEEHLLDVADVISRKQAAEESDSS</sequence>
<dbReference type="OrthoDB" id="512667at2759"/>
<evidence type="ECO:0000256" key="2">
    <source>
        <dbReference type="ARBA" id="ARBA00022771"/>
    </source>
</evidence>
<keyword evidence="2 4" id="KW-0863">Zinc-finger</keyword>
<dbReference type="OMA" id="KKAYHEG"/>
<name>A0A0G4EPC5_VITBC</name>
<evidence type="ECO:0000256" key="1">
    <source>
        <dbReference type="ARBA" id="ARBA00022723"/>
    </source>
</evidence>
<dbReference type="InterPro" id="IPR007853">
    <property type="entry name" value="Znf_DNL-typ"/>
</dbReference>
<keyword evidence="1" id="KW-0479">Metal-binding</keyword>
<feature type="compositionally biased region" description="Low complexity" evidence="5">
    <location>
        <begin position="37"/>
        <end position="56"/>
    </location>
</feature>
<feature type="domain" description="DNL-type" evidence="6">
    <location>
        <begin position="69"/>
        <end position="164"/>
    </location>
</feature>
<dbReference type="VEuPathDB" id="CryptoDB:Vbra_2803"/>
<keyword evidence="8" id="KW-1185">Reference proteome</keyword>
<dbReference type="GO" id="GO:0050821">
    <property type="term" value="P:protein stabilization"/>
    <property type="evidence" value="ECO:0007669"/>
    <property type="project" value="TreeGrafter"/>
</dbReference>
<dbReference type="AlphaFoldDB" id="A0A0G4EPC5"/>
<evidence type="ECO:0000256" key="5">
    <source>
        <dbReference type="SAM" id="MobiDB-lite"/>
    </source>
</evidence>
<dbReference type="GO" id="GO:0005739">
    <property type="term" value="C:mitochondrion"/>
    <property type="evidence" value="ECO:0007669"/>
    <property type="project" value="TreeGrafter"/>
</dbReference>
<organism evidence="7 8">
    <name type="scientific">Vitrella brassicaformis (strain CCMP3155)</name>
    <dbReference type="NCBI Taxonomy" id="1169540"/>
    <lineage>
        <taxon>Eukaryota</taxon>
        <taxon>Sar</taxon>
        <taxon>Alveolata</taxon>
        <taxon>Colpodellida</taxon>
        <taxon>Vitrellaceae</taxon>
        <taxon>Vitrella</taxon>
    </lineage>
</organism>
<dbReference type="GO" id="GO:0008270">
    <property type="term" value="F:zinc ion binding"/>
    <property type="evidence" value="ECO:0007669"/>
    <property type="project" value="UniProtKB-KW"/>
</dbReference>
<dbReference type="PhylomeDB" id="A0A0G4EPC5"/>
<evidence type="ECO:0000313" key="7">
    <source>
        <dbReference type="EMBL" id="CEL99010.1"/>
    </source>
</evidence>
<evidence type="ECO:0000256" key="4">
    <source>
        <dbReference type="PROSITE-ProRule" id="PRU00834"/>
    </source>
</evidence>
<proteinExistence type="predicted"/>
<protein>
    <recommendedName>
        <fullName evidence="6">DNL-type domain-containing protein</fullName>
    </recommendedName>
</protein>
<feature type="region of interest" description="Disordered" evidence="5">
    <location>
        <begin position="36"/>
        <end position="62"/>
    </location>
</feature>
<evidence type="ECO:0000259" key="6">
    <source>
        <dbReference type="PROSITE" id="PS51501"/>
    </source>
</evidence>
<dbReference type="PANTHER" id="PTHR20922:SF13">
    <property type="entry name" value="DNL-TYPE ZINC FINGER PROTEIN"/>
    <property type="match status" value="1"/>
</dbReference>
<dbReference type="InParanoid" id="A0A0G4EPC5"/>
<evidence type="ECO:0000313" key="8">
    <source>
        <dbReference type="Proteomes" id="UP000041254"/>
    </source>
</evidence>
<dbReference type="PROSITE" id="PS51501">
    <property type="entry name" value="ZF_DNL"/>
    <property type="match status" value="1"/>
</dbReference>
<keyword evidence="3" id="KW-0862">Zinc</keyword>
<dbReference type="PANTHER" id="PTHR20922">
    <property type="entry name" value="DNL-TYPE ZINC FINGER PROTEIN"/>
    <property type="match status" value="1"/>
</dbReference>
<dbReference type="EMBL" id="CDMY01000275">
    <property type="protein sequence ID" value="CEL99010.1"/>
    <property type="molecule type" value="Genomic_DNA"/>
</dbReference>
<dbReference type="GO" id="GO:0051087">
    <property type="term" value="F:protein-folding chaperone binding"/>
    <property type="evidence" value="ECO:0007669"/>
    <property type="project" value="TreeGrafter"/>
</dbReference>
<dbReference type="InterPro" id="IPR024158">
    <property type="entry name" value="Mt_import_TIM15"/>
</dbReference>
<dbReference type="Pfam" id="PF05180">
    <property type="entry name" value="zf-DNL"/>
    <property type="match status" value="1"/>
</dbReference>
<evidence type="ECO:0000256" key="3">
    <source>
        <dbReference type="ARBA" id="ARBA00022833"/>
    </source>
</evidence>
<accession>A0A0G4EPC5</accession>